<comment type="caution">
    <text evidence="1">The sequence shown here is derived from an EMBL/GenBank/DDBJ whole genome shotgun (WGS) entry which is preliminary data.</text>
</comment>
<dbReference type="PROSITE" id="PS51257">
    <property type="entry name" value="PROKAR_LIPOPROTEIN"/>
    <property type="match status" value="1"/>
</dbReference>
<keyword evidence="2" id="KW-1185">Reference proteome</keyword>
<evidence type="ECO:0000313" key="2">
    <source>
        <dbReference type="Proteomes" id="UP000036097"/>
    </source>
</evidence>
<dbReference type="PATRIC" id="fig|1195763.3.peg.3363"/>
<organism evidence="1 2">
    <name type="scientific">Photobacterium aquae</name>
    <dbReference type="NCBI Taxonomy" id="1195763"/>
    <lineage>
        <taxon>Bacteria</taxon>
        <taxon>Pseudomonadati</taxon>
        <taxon>Pseudomonadota</taxon>
        <taxon>Gammaproteobacteria</taxon>
        <taxon>Vibrionales</taxon>
        <taxon>Vibrionaceae</taxon>
        <taxon>Photobacterium</taxon>
    </lineage>
</organism>
<reference evidence="1 2" key="1">
    <citation type="submission" date="2015-05" db="EMBL/GenBank/DDBJ databases">
        <title>Photobacterium galathea sp. nov.</title>
        <authorList>
            <person name="Machado H."/>
            <person name="Gram L."/>
        </authorList>
    </citation>
    <scope>NUCLEOTIDE SEQUENCE [LARGE SCALE GENOMIC DNA]</scope>
    <source>
        <strain evidence="1 2">CGMCC 1.12159</strain>
    </source>
</reference>
<gene>
    <name evidence="1" type="ORF">ABT56_15775</name>
</gene>
<protein>
    <recommendedName>
        <fullName evidence="3">Lipoprotein</fullName>
    </recommendedName>
</protein>
<dbReference type="EMBL" id="LDOT01000023">
    <property type="protein sequence ID" value="KLV04073.1"/>
    <property type="molecule type" value="Genomic_DNA"/>
</dbReference>
<proteinExistence type="predicted"/>
<dbReference type="InterPro" id="IPR021675">
    <property type="entry name" value="DUF3261"/>
</dbReference>
<evidence type="ECO:0008006" key="3">
    <source>
        <dbReference type="Google" id="ProtNLM"/>
    </source>
</evidence>
<dbReference type="Proteomes" id="UP000036097">
    <property type="component" value="Unassembled WGS sequence"/>
</dbReference>
<dbReference type="Pfam" id="PF11659">
    <property type="entry name" value="DUF3261"/>
    <property type="match status" value="1"/>
</dbReference>
<dbReference type="AlphaFoldDB" id="A0A0J1GWH8"/>
<name>A0A0J1GWH8_9GAMM</name>
<dbReference type="OrthoDB" id="5915284at2"/>
<sequence>MNKHSVLKAIIIGLPLWLSGCGLLSSETVSELETDTAVVANKVEVVAGKSVVLPQPFQYGANLTASQLITATWQEETHQLPVQLEVTPEKIVLAGFSSWGTRLFSLAYQDHRFDSYIMPGLAASLPQPEQVLFNIMLTLWPVEAWQPLLAVQGMSLVDTQGRRQLLDSNQQVVIDIQYRAVPHLDGEIIFKNMQLGYVISIKTLTYSQNNVEQGND</sequence>
<dbReference type="STRING" id="1195763.ABT56_15775"/>
<dbReference type="RefSeq" id="WP_047879844.1">
    <property type="nucleotide sequence ID" value="NZ_LDOT01000023.1"/>
</dbReference>
<evidence type="ECO:0000313" key="1">
    <source>
        <dbReference type="EMBL" id="KLV04073.1"/>
    </source>
</evidence>
<accession>A0A0J1GWH8</accession>